<keyword evidence="1" id="KW-0472">Membrane</keyword>
<proteinExistence type="predicted"/>
<sequence length="113" mass="12335">MWVSMGVSGAPEAAMVVPMSTPNQTRTTNAFYLQAGISFGIALLTMVFAIIYLPVDPWIRAFLGIGTLYLTTSAFTLAKCVRDAQESQYVVSRIDQARVDKILAEHDPFSSVS</sequence>
<accession>A0A6J4NX51</accession>
<evidence type="ECO:0000256" key="1">
    <source>
        <dbReference type="SAM" id="Phobius"/>
    </source>
</evidence>
<keyword evidence="1" id="KW-0812">Transmembrane</keyword>
<evidence type="ECO:0000259" key="2">
    <source>
        <dbReference type="Pfam" id="PF05360"/>
    </source>
</evidence>
<organism evidence="3">
    <name type="scientific">uncultured Nocardioides sp</name>
    <dbReference type="NCBI Taxonomy" id="198441"/>
    <lineage>
        <taxon>Bacteria</taxon>
        <taxon>Bacillati</taxon>
        <taxon>Actinomycetota</taxon>
        <taxon>Actinomycetes</taxon>
        <taxon>Propionibacteriales</taxon>
        <taxon>Nocardioidaceae</taxon>
        <taxon>Nocardioides</taxon>
        <taxon>environmental samples</taxon>
    </lineage>
</organism>
<dbReference type="InterPro" id="IPR008024">
    <property type="entry name" value="YiaAB"/>
</dbReference>
<name>A0A6J4NX51_9ACTN</name>
<feature type="domain" description="YiaAB two helix" evidence="2">
    <location>
        <begin position="31"/>
        <end position="83"/>
    </location>
</feature>
<feature type="transmembrane region" description="Helical" evidence="1">
    <location>
        <begin position="58"/>
        <end position="78"/>
    </location>
</feature>
<reference evidence="3" key="1">
    <citation type="submission" date="2020-02" db="EMBL/GenBank/DDBJ databases">
        <authorList>
            <person name="Meier V. D."/>
        </authorList>
    </citation>
    <scope>NUCLEOTIDE SEQUENCE</scope>
    <source>
        <strain evidence="3">AVDCRST_MAG06</strain>
    </source>
</reference>
<gene>
    <name evidence="3" type="ORF">AVDCRST_MAG06-1799</name>
</gene>
<dbReference type="AlphaFoldDB" id="A0A6J4NX51"/>
<keyword evidence="1" id="KW-1133">Transmembrane helix</keyword>
<evidence type="ECO:0000313" key="3">
    <source>
        <dbReference type="EMBL" id="CAA9394371.1"/>
    </source>
</evidence>
<protein>
    <recommendedName>
        <fullName evidence="2">YiaAB two helix domain-containing protein</fullName>
    </recommendedName>
</protein>
<dbReference type="Pfam" id="PF05360">
    <property type="entry name" value="YiaAB"/>
    <property type="match status" value="1"/>
</dbReference>
<dbReference type="EMBL" id="CADCUP010000121">
    <property type="protein sequence ID" value="CAA9394371.1"/>
    <property type="molecule type" value="Genomic_DNA"/>
</dbReference>
<feature type="transmembrane region" description="Helical" evidence="1">
    <location>
        <begin position="30"/>
        <end position="52"/>
    </location>
</feature>